<organism evidence="8 9">
    <name type="scientific">Niabella yanshanensis</name>
    <dbReference type="NCBI Taxonomy" id="577386"/>
    <lineage>
        <taxon>Bacteria</taxon>
        <taxon>Pseudomonadati</taxon>
        <taxon>Bacteroidota</taxon>
        <taxon>Chitinophagia</taxon>
        <taxon>Chitinophagales</taxon>
        <taxon>Chitinophagaceae</taxon>
        <taxon>Niabella</taxon>
    </lineage>
</organism>
<dbReference type="InterPro" id="IPR033985">
    <property type="entry name" value="SusD-like_N"/>
</dbReference>
<keyword evidence="5" id="KW-0998">Cell outer membrane</keyword>
<name>A0ABZ0W3Y7_9BACT</name>
<feature type="domain" description="SusD-like N-terminal" evidence="7">
    <location>
        <begin position="25"/>
        <end position="221"/>
    </location>
</feature>
<dbReference type="Gene3D" id="1.25.40.390">
    <property type="match status" value="1"/>
</dbReference>
<dbReference type="RefSeq" id="WP_114791561.1">
    <property type="nucleotide sequence ID" value="NZ_CP139960.1"/>
</dbReference>
<comment type="similarity">
    <text evidence="2">Belongs to the SusD family.</text>
</comment>
<dbReference type="Pfam" id="PF14322">
    <property type="entry name" value="SusD-like_3"/>
    <property type="match status" value="1"/>
</dbReference>
<dbReference type="EMBL" id="CP139960">
    <property type="protein sequence ID" value="WQD37659.1"/>
    <property type="molecule type" value="Genomic_DNA"/>
</dbReference>
<accession>A0ABZ0W3Y7</accession>
<comment type="subcellular location">
    <subcellularLocation>
        <location evidence="1">Cell outer membrane</location>
    </subcellularLocation>
</comment>
<keyword evidence="3" id="KW-0732">Signal</keyword>
<dbReference type="InterPro" id="IPR012944">
    <property type="entry name" value="SusD_RagB_dom"/>
</dbReference>
<dbReference type="Proteomes" id="UP001325680">
    <property type="component" value="Chromosome"/>
</dbReference>
<evidence type="ECO:0000313" key="8">
    <source>
        <dbReference type="EMBL" id="WQD37659.1"/>
    </source>
</evidence>
<evidence type="ECO:0000259" key="6">
    <source>
        <dbReference type="Pfam" id="PF07980"/>
    </source>
</evidence>
<evidence type="ECO:0000256" key="1">
    <source>
        <dbReference type="ARBA" id="ARBA00004442"/>
    </source>
</evidence>
<keyword evidence="9" id="KW-1185">Reference proteome</keyword>
<sequence length="627" mass="70107">MKRYIIQCCSAAILILTGITSCQKDFLDINPTDQVPAETTWQDGALAEAFVTGIYNQYLGVGGFTEEMLASFSDEAVFTHTGRNINTVNEGSASPSAVGSVPVSYQWQNLYNGIRATNITLEKLADPKIDTALANRLKGEAHFLRAFFYQQLLRYYGGVPLITQTYGLDEDYSAARNTYEECVNYIVADCDSAVWLINDKEMAKGLTSGLAAAALKSRVLLYAASDLHYLPLATTKIPELANHPKPELFGYAGGNRTERWQKARQAAQEAMSQGTGYKLDLAAKVPAEQGKLNYMSIAMAGYSKALGLDANAASEIIWGRYYNLNVNTGAGVSIGLYNGPNGYHNWAGNTPIGVFVDDFEMEDGTSFSWSNAAHKAAPYKNRDPRFYATILYDGADWKPRNLVSGNVDPANQIQTGKYDLMQGGNKITFNGLDTRSSSIEDWNGSRTGYYVRKFTDPDPKIAEANTKQLIPWPFIRYTEVVFNFIEASLELGDEAAARTWLNRIRFRSGMPAIPASETGQALKDRYRHEKRIEMSFEEQRYHDARRWLIAPETLGRKVTFINITGTFKTGKQQSSPYKHDEDVYTYTYTPVTDEAHENRKWVNKMYFAPIARDEMNKNTALVQNPGY</sequence>
<evidence type="ECO:0000256" key="3">
    <source>
        <dbReference type="ARBA" id="ARBA00022729"/>
    </source>
</evidence>
<evidence type="ECO:0000256" key="4">
    <source>
        <dbReference type="ARBA" id="ARBA00023136"/>
    </source>
</evidence>
<evidence type="ECO:0000313" key="9">
    <source>
        <dbReference type="Proteomes" id="UP001325680"/>
    </source>
</evidence>
<dbReference type="PROSITE" id="PS51257">
    <property type="entry name" value="PROKAR_LIPOPROTEIN"/>
    <property type="match status" value="1"/>
</dbReference>
<evidence type="ECO:0000256" key="5">
    <source>
        <dbReference type="ARBA" id="ARBA00023237"/>
    </source>
</evidence>
<gene>
    <name evidence="8" type="ORF">U0035_18470</name>
</gene>
<dbReference type="Pfam" id="PF07980">
    <property type="entry name" value="SusD_RagB"/>
    <property type="match status" value="1"/>
</dbReference>
<dbReference type="InterPro" id="IPR011990">
    <property type="entry name" value="TPR-like_helical_dom_sf"/>
</dbReference>
<keyword evidence="4" id="KW-0472">Membrane</keyword>
<evidence type="ECO:0000256" key="2">
    <source>
        <dbReference type="ARBA" id="ARBA00006275"/>
    </source>
</evidence>
<reference evidence="8 9" key="1">
    <citation type="submission" date="2023-12" db="EMBL/GenBank/DDBJ databases">
        <title>Genome sequencing and assembly of bacterial species from a model synthetic community.</title>
        <authorList>
            <person name="Hogle S.L."/>
        </authorList>
    </citation>
    <scope>NUCLEOTIDE SEQUENCE [LARGE SCALE GENOMIC DNA]</scope>
    <source>
        <strain evidence="8 9">HAMBI_3031</strain>
    </source>
</reference>
<evidence type="ECO:0000259" key="7">
    <source>
        <dbReference type="Pfam" id="PF14322"/>
    </source>
</evidence>
<feature type="domain" description="RagB/SusD" evidence="6">
    <location>
        <begin position="315"/>
        <end position="627"/>
    </location>
</feature>
<dbReference type="SUPFAM" id="SSF48452">
    <property type="entry name" value="TPR-like"/>
    <property type="match status" value="1"/>
</dbReference>
<proteinExistence type="inferred from homology"/>
<protein>
    <submittedName>
        <fullName evidence="8">RagB/SusD family nutrient uptake outer membrane protein</fullName>
    </submittedName>
</protein>